<evidence type="ECO:0000313" key="2">
    <source>
        <dbReference type="EMBL" id="MBL6456388.1"/>
    </source>
</evidence>
<comment type="caution">
    <text evidence="2">The sequence shown here is derived from an EMBL/GenBank/DDBJ whole genome shotgun (WGS) entry which is preliminary data.</text>
</comment>
<feature type="chain" id="PRO_5047132062" evidence="1">
    <location>
        <begin position="19"/>
        <end position="468"/>
    </location>
</feature>
<evidence type="ECO:0000256" key="1">
    <source>
        <dbReference type="SAM" id="SignalP"/>
    </source>
</evidence>
<keyword evidence="1" id="KW-0732">Signal</keyword>
<proteinExistence type="predicted"/>
<dbReference type="Proteomes" id="UP000606490">
    <property type="component" value="Unassembled WGS sequence"/>
</dbReference>
<protein>
    <submittedName>
        <fullName evidence="2">Uncharacterized protein</fullName>
    </submittedName>
</protein>
<dbReference type="EMBL" id="JAEUXJ010000005">
    <property type="protein sequence ID" value="MBL6456388.1"/>
    <property type="molecule type" value="Genomic_DNA"/>
</dbReference>
<name>A0ABS1V3W9_9PROT</name>
<accession>A0ABS1V3W9</accession>
<organism evidence="2 3">
    <name type="scientific">Belnapia mucosa</name>
    <dbReference type="NCBI Taxonomy" id="2804532"/>
    <lineage>
        <taxon>Bacteria</taxon>
        <taxon>Pseudomonadati</taxon>
        <taxon>Pseudomonadota</taxon>
        <taxon>Alphaproteobacteria</taxon>
        <taxon>Acetobacterales</taxon>
        <taxon>Roseomonadaceae</taxon>
        <taxon>Belnapia</taxon>
    </lineage>
</organism>
<sequence length="468" mass="51193">MRRFILAAMLALAGPAAAQSPTPAREVTVANETDRILQELYLYRPGAEDGPDRLGSAVLPPRATLRIPLARGRDCAWEVRGVFEGGDEMRRRLDACRAPRATFAETGPRREVELVNQSDLSLREFYLAPPGRRGDWGEDRLGSTTVAAGENHRLRLRGTTACLFDLRAVFEDDSEEVRERQDLCRAPRLAFGDPSLPLREAVLTNRGRRTLREFYARPVGREAWGADRLGASVVEPRGEFRLRLRSRDCGFDLRAVFEDDREEVQRNLDLCTTRTLAFGAPVVNEGGARRVTLINGFSRTVQQAYLSPAESGDWGDDALGEAVLAPGARKEVSLEGGCHADLRIVFETEAAEERRDIDICAVTSISLRPGWTLEELVAPAPTQAGPQPGSIRLRNAAALPVVELYADAPGAARGADRLGATVLGAGESMDFAPPEGQCQADLTAVFRDGRELRLPEADLCAGREVVLQ</sequence>
<dbReference type="RefSeq" id="WP_202826136.1">
    <property type="nucleotide sequence ID" value="NZ_JAEUXJ010000005.1"/>
</dbReference>
<keyword evidence="3" id="KW-1185">Reference proteome</keyword>
<reference evidence="2 3" key="1">
    <citation type="submission" date="2021-01" db="EMBL/GenBank/DDBJ databases">
        <title>Belnapia mucosa sp. nov. and Belnapia arida sp. nov., isolated from the Tabernas Desert (Almeria, Spain).</title>
        <authorList>
            <person name="Molina-Menor E."/>
            <person name="Vidal-Verdu A."/>
            <person name="Calonge A."/>
            <person name="Satari L."/>
            <person name="Pereto Magraner J."/>
            <person name="Porcar Miralles M."/>
        </authorList>
    </citation>
    <scope>NUCLEOTIDE SEQUENCE [LARGE SCALE GENOMIC DNA]</scope>
    <source>
        <strain evidence="2 3">T6</strain>
    </source>
</reference>
<evidence type="ECO:0000313" key="3">
    <source>
        <dbReference type="Proteomes" id="UP000606490"/>
    </source>
</evidence>
<feature type="signal peptide" evidence="1">
    <location>
        <begin position="1"/>
        <end position="18"/>
    </location>
</feature>
<gene>
    <name evidence="2" type="ORF">JMJ55_13725</name>
</gene>